<evidence type="ECO:0000259" key="2">
    <source>
        <dbReference type="Pfam" id="PF01575"/>
    </source>
</evidence>
<sequence>MSASKPAINFDLTVGHEQPSQPVSWNRKDLLLYNVAIGASAQQLDYVYEKTDAFRPLPTYPLVLALKGDSPDINDFATMISGRGELPGFPQLDPNTLVHAEQTLELHRRLPLTAAQGEGWHLRKKITAVHDKKSGLILEGTAVLCDPVGREYATMVSSSFYRGGGQGTGFSKSLSADTRPPAGSPPKDGRKPDFSLTERTTPNQAVLYRLAGDANPLHVDPAIGQRGGLGGVILHGLCSYGFATRAILLAANGQDGQAGAPASTLRRISGRFTSPVRPGDELRTDVWVLKGQLGKVGETCEVAFEQTNVTTGKKSLGGGWAELRVEEGERVGSKL</sequence>
<dbReference type="InterPro" id="IPR029069">
    <property type="entry name" value="HotDog_dom_sf"/>
</dbReference>
<evidence type="ECO:0000259" key="3">
    <source>
        <dbReference type="Pfam" id="PF22622"/>
    </source>
</evidence>
<evidence type="ECO:0000313" key="4">
    <source>
        <dbReference type="EMBL" id="PWN30982.1"/>
    </source>
</evidence>
<dbReference type="RefSeq" id="XP_025365594.1">
    <property type="nucleotide sequence ID" value="XM_025507493.1"/>
</dbReference>
<dbReference type="GO" id="GO:0006635">
    <property type="term" value="P:fatty acid beta-oxidation"/>
    <property type="evidence" value="ECO:0007669"/>
    <property type="project" value="TreeGrafter"/>
</dbReference>
<dbReference type="GO" id="GO:0004300">
    <property type="term" value="F:enoyl-CoA hydratase activity"/>
    <property type="evidence" value="ECO:0007669"/>
    <property type="project" value="TreeGrafter"/>
</dbReference>
<evidence type="ECO:0000256" key="1">
    <source>
        <dbReference type="SAM" id="MobiDB-lite"/>
    </source>
</evidence>
<evidence type="ECO:0000313" key="5">
    <source>
        <dbReference type="Proteomes" id="UP000245884"/>
    </source>
</evidence>
<dbReference type="SUPFAM" id="SSF54637">
    <property type="entry name" value="Thioesterase/thiol ester dehydrase-isomerase"/>
    <property type="match status" value="2"/>
</dbReference>
<feature type="domain" description="MaoC-like" evidence="2">
    <location>
        <begin position="189"/>
        <end position="297"/>
    </location>
</feature>
<dbReference type="AlphaFoldDB" id="A0A316V0H5"/>
<dbReference type="Proteomes" id="UP000245884">
    <property type="component" value="Unassembled WGS sequence"/>
</dbReference>
<dbReference type="GO" id="GO:0003857">
    <property type="term" value="F:(3S)-3-hydroxyacyl-CoA dehydrogenase (NAD+) activity"/>
    <property type="evidence" value="ECO:0007669"/>
    <property type="project" value="TreeGrafter"/>
</dbReference>
<accession>A0A316V0H5</accession>
<proteinExistence type="predicted"/>
<dbReference type="GO" id="GO:0005777">
    <property type="term" value="C:peroxisome"/>
    <property type="evidence" value="ECO:0007669"/>
    <property type="project" value="TreeGrafter"/>
</dbReference>
<dbReference type="InterPro" id="IPR054357">
    <property type="entry name" value="MFE-2_N"/>
</dbReference>
<dbReference type="Pfam" id="PF22622">
    <property type="entry name" value="MFE-2_hydrat-2_N"/>
    <property type="match status" value="1"/>
</dbReference>
<dbReference type="GO" id="GO:0044594">
    <property type="term" value="F:17-beta-hydroxysteroid dehydrogenase (NAD+) activity"/>
    <property type="evidence" value="ECO:0007669"/>
    <property type="project" value="TreeGrafter"/>
</dbReference>
<dbReference type="GeneID" id="37029316"/>
<dbReference type="OrthoDB" id="60204at2759"/>
<dbReference type="InterPro" id="IPR002539">
    <property type="entry name" value="MaoC-like_dom"/>
</dbReference>
<organism evidence="4 5">
    <name type="scientific">Jaminaea rosea</name>
    <dbReference type="NCBI Taxonomy" id="1569628"/>
    <lineage>
        <taxon>Eukaryota</taxon>
        <taxon>Fungi</taxon>
        <taxon>Dikarya</taxon>
        <taxon>Basidiomycota</taxon>
        <taxon>Ustilaginomycotina</taxon>
        <taxon>Exobasidiomycetes</taxon>
        <taxon>Microstromatales</taxon>
        <taxon>Microstromatales incertae sedis</taxon>
        <taxon>Jaminaea</taxon>
    </lineage>
</organism>
<protein>
    <submittedName>
        <fullName evidence="4">Uncharacterized protein</fullName>
    </submittedName>
</protein>
<dbReference type="Pfam" id="PF01575">
    <property type="entry name" value="MaoC_dehydratas"/>
    <property type="match status" value="1"/>
</dbReference>
<dbReference type="PANTHER" id="PTHR13078">
    <property type="entry name" value="PEROXISOMAL MULTIFUNCTIONAL ENZYME TYPE 2-RELATED"/>
    <property type="match status" value="1"/>
</dbReference>
<name>A0A316V0H5_9BASI</name>
<feature type="region of interest" description="Disordered" evidence="1">
    <location>
        <begin position="171"/>
        <end position="198"/>
    </location>
</feature>
<dbReference type="PANTHER" id="PTHR13078:SF57">
    <property type="entry name" value="DEHYDRATASE, PUTATIVE (AFU_ORTHOLOGUE AFUA_5G00640)-RELATED"/>
    <property type="match status" value="1"/>
</dbReference>
<dbReference type="STRING" id="1569628.A0A316V0H5"/>
<dbReference type="Gene3D" id="3.10.129.10">
    <property type="entry name" value="Hotdog Thioesterase"/>
    <property type="match status" value="1"/>
</dbReference>
<gene>
    <name evidence="4" type="ORF">BDZ90DRAFT_245178</name>
</gene>
<dbReference type="EMBL" id="KZ819662">
    <property type="protein sequence ID" value="PWN30982.1"/>
    <property type="molecule type" value="Genomic_DNA"/>
</dbReference>
<reference evidence="4 5" key="1">
    <citation type="journal article" date="2018" name="Mol. Biol. Evol.">
        <title>Broad Genomic Sampling Reveals a Smut Pathogenic Ancestry of the Fungal Clade Ustilaginomycotina.</title>
        <authorList>
            <person name="Kijpornyongpan T."/>
            <person name="Mondo S.J."/>
            <person name="Barry K."/>
            <person name="Sandor L."/>
            <person name="Lee J."/>
            <person name="Lipzen A."/>
            <person name="Pangilinan J."/>
            <person name="LaButti K."/>
            <person name="Hainaut M."/>
            <person name="Henrissat B."/>
            <person name="Grigoriev I.V."/>
            <person name="Spatafora J.W."/>
            <person name="Aime M.C."/>
        </authorList>
    </citation>
    <scope>NUCLEOTIDE SEQUENCE [LARGE SCALE GENOMIC DNA]</scope>
    <source>
        <strain evidence="4 5">MCA 5214</strain>
    </source>
</reference>
<keyword evidence="5" id="KW-1185">Reference proteome</keyword>
<feature type="domain" description="Peroxisomal multifunctional enzyme type 2-like N-terminal" evidence="3">
    <location>
        <begin position="25"/>
        <end position="163"/>
    </location>
</feature>